<reference evidence="3" key="1">
    <citation type="submission" date="2023-07" db="EMBL/GenBank/DDBJ databases">
        <title>30 novel species of actinomycetes from the DSMZ collection.</title>
        <authorList>
            <person name="Nouioui I."/>
        </authorList>
    </citation>
    <scope>NUCLEOTIDE SEQUENCE [LARGE SCALE GENOMIC DNA]</scope>
    <source>
        <strain evidence="3">DSM 41640</strain>
    </source>
</reference>
<gene>
    <name evidence="2" type="ORF">RNB18_41480</name>
</gene>
<organism evidence="2 3">
    <name type="scientific">Streptomyces doebereineriae</name>
    <dbReference type="NCBI Taxonomy" id="3075528"/>
    <lineage>
        <taxon>Bacteria</taxon>
        <taxon>Bacillati</taxon>
        <taxon>Actinomycetota</taxon>
        <taxon>Actinomycetes</taxon>
        <taxon>Kitasatosporales</taxon>
        <taxon>Streptomycetaceae</taxon>
        <taxon>Streptomyces</taxon>
    </lineage>
</organism>
<feature type="domain" description="Polysaccharide pyruvyl transferase" evidence="1">
    <location>
        <begin position="4"/>
        <end position="339"/>
    </location>
</feature>
<protein>
    <submittedName>
        <fullName evidence="2">Polysaccharide pyruvyl transferase family protein</fullName>
    </submittedName>
</protein>
<comment type="caution">
    <text evidence="2">The sequence shown here is derived from an EMBL/GenBank/DDBJ whole genome shotgun (WGS) entry which is preliminary data.</text>
</comment>
<keyword evidence="2" id="KW-0808">Transferase</keyword>
<dbReference type="Pfam" id="PF04230">
    <property type="entry name" value="PS_pyruv_trans"/>
    <property type="match status" value="1"/>
</dbReference>
<dbReference type="EMBL" id="JAVREZ010000021">
    <property type="protein sequence ID" value="MDT0486560.1"/>
    <property type="molecule type" value="Genomic_DNA"/>
</dbReference>
<dbReference type="GO" id="GO:0016740">
    <property type="term" value="F:transferase activity"/>
    <property type="evidence" value="ECO:0007669"/>
    <property type="project" value="UniProtKB-KW"/>
</dbReference>
<evidence type="ECO:0000313" key="2">
    <source>
        <dbReference type="EMBL" id="MDT0486560.1"/>
    </source>
</evidence>
<name>A0ABU2VLT1_9ACTN</name>
<evidence type="ECO:0000313" key="3">
    <source>
        <dbReference type="Proteomes" id="UP001183824"/>
    </source>
</evidence>
<accession>A0ABU2VLT1</accession>
<evidence type="ECO:0000259" key="1">
    <source>
        <dbReference type="Pfam" id="PF04230"/>
    </source>
</evidence>
<dbReference type="InterPro" id="IPR007345">
    <property type="entry name" value="Polysacch_pyruvyl_Trfase"/>
</dbReference>
<sequence>MRENAGDAALLSVCLRHVQEAFPEADVVIAGMEDAAVHPSFEGVRNIGSIRRYVADGTVSLPRRLLRKALLGLAGTAAVVLPRPFTRAVVAVLPTEARREARAVATADLVVSMGGGYVLARPGLDGYQNVFFVLLPALFAQKAGVPVVWAPQSFGPFPAAAQRKLVGRVMRRSAAVLPREDVSVGELLACDIPAQQIERAVDAGFAFDPERRIDWRAKIGVGPDERLVGITARRWLAPAAQERYERELARTIDAVQATGARAVLIPQVSTDYLGDDDRICERRIAAHCTSGPLMVDEVVDYRDLKGLYDECSLLIGTRFHSVIFSLTSEVPCVAIEYEHKTRGIMADLGLGEWVLPIADVTHDRLWALVEPLLKDPAAYRAILDANLPGYVARAQSLPARLRESV</sequence>
<dbReference type="SUPFAM" id="SSF53756">
    <property type="entry name" value="UDP-Glycosyltransferase/glycogen phosphorylase"/>
    <property type="match status" value="1"/>
</dbReference>
<dbReference type="PANTHER" id="PTHR36836:SF1">
    <property type="entry name" value="COLANIC ACID BIOSYNTHESIS PROTEIN WCAK"/>
    <property type="match status" value="1"/>
</dbReference>
<dbReference type="Proteomes" id="UP001183824">
    <property type="component" value="Unassembled WGS sequence"/>
</dbReference>
<dbReference type="PANTHER" id="PTHR36836">
    <property type="entry name" value="COLANIC ACID BIOSYNTHESIS PROTEIN WCAK"/>
    <property type="match status" value="1"/>
</dbReference>
<proteinExistence type="predicted"/>
<dbReference type="RefSeq" id="WP_311719275.1">
    <property type="nucleotide sequence ID" value="NZ_JAVREZ010000021.1"/>
</dbReference>
<keyword evidence="3" id="KW-1185">Reference proteome</keyword>